<dbReference type="Gene3D" id="3.20.70.20">
    <property type="match status" value="1"/>
</dbReference>
<dbReference type="InterPro" id="IPR024434">
    <property type="entry name" value="TSCPD_dom"/>
</dbReference>
<evidence type="ECO:0000256" key="7">
    <source>
        <dbReference type="ARBA" id="ARBA00023002"/>
    </source>
</evidence>
<dbReference type="GO" id="GO:0004748">
    <property type="term" value="F:ribonucleoside-diphosphate reductase activity, thioredoxin disulfide as acceptor"/>
    <property type="evidence" value="ECO:0007669"/>
    <property type="project" value="UniProtKB-EC"/>
</dbReference>
<feature type="domain" description="TSCPD" evidence="17">
    <location>
        <begin position="625"/>
        <end position="728"/>
    </location>
</feature>
<dbReference type="GO" id="GO:0031419">
    <property type="term" value="F:cobalamin binding"/>
    <property type="evidence" value="ECO:0007669"/>
    <property type="project" value="UniProtKB-KW"/>
</dbReference>
<dbReference type="PANTHER" id="PTHR43371:SF1">
    <property type="entry name" value="RIBONUCLEOSIDE-DIPHOSPHATE REDUCTASE"/>
    <property type="match status" value="1"/>
</dbReference>
<dbReference type="FunFam" id="3.20.70.20:FF:000018">
    <property type="entry name" value="Vitamin B12-dependent ribonucleotide reductase"/>
    <property type="match status" value="1"/>
</dbReference>
<keyword evidence="8" id="KW-0215">Deoxyribonucleotide synthesis</keyword>
<evidence type="ECO:0000259" key="16">
    <source>
        <dbReference type="Pfam" id="PF02867"/>
    </source>
</evidence>
<evidence type="ECO:0000256" key="12">
    <source>
        <dbReference type="ARBA" id="ARBA00047754"/>
    </source>
</evidence>
<keyword evidence="5 13" id="KW-0547">Nucleotide-binding</keyword>
<evidence type="ECO:0000256" key="10">
    <source>
        <dbReference type="ARBA" id="ARBA00023285"/>
    </source>
</evidence>
<dbReference type="PRINTS" id="PR01183">
    <property type="entry name" value="RIBORDTASEM1"/>
</dbReference>
<sequence length="787" mass="87045">MLARTSSVGKRENDLFTSSTVQRKDEKTDKITLPKIKRQEKYSYSDNSLAVLKRRYLAKNDTGEIIETAEEMFRRVAKHVASAEKVFNKNLSDKDCQDIEDAFYHLMASLDFIPNSPTLMNAGRELGQLSACFVLPIEDSMEGIFNAIKYTALIHKSGGGTGFSFSKLREKNSVVKSTAGTASGPVSFMTVFNAATETIKQGGTRRGANMAILHVDHPDIEEFIDCKKGEHSLNNFNISVAVTDEFMDAVKNNLKFKLKEPRSGEFVRDVSAKKLFDKIVDNAWSNGEPGIVFLDQINRDNPTPSVGRIESTNPCGEQPLLPYESCNLGSINLDHLVVDDAIDWEKLAQIIKLSVRFLDDVIEVNKYPLPEIAEITRANRKIGLGVMGFADLLYQLDIPYNSAEGIKLGEEVMEFILGKAREASKELTSVRGTFPNFDKSIYDTPIRNATITTIAPTGTLSMIADCSGGVEPVFSLVYVKKVMDGQELLYVNHHFEKALQKAGIYSEELIKKISACKSLEEIEEIPEPLKRTFVTSHEIASDWHVRMQGAFQKHTDNAVSKTINFPHNATTTDVRRAYMLAYDLGCKGLTVYRDGSRSEQVMHRGDSAKKQETKKEISRPKLSPRKRPAVTYGMTERVNTGDGPSYVTINSDEHGPCEVFTSIGKAGGNLAAQSEAISRLISLCLKSGIAPDNIVKQLKGISGPNPVWENGTLITSAPDAIAKALERYIQRQEANSNNKPPIKVKEPKFEKDTNLLEIPDQCPDCGGPIAHEDGCLVCRSCGFTKCG</sequence>
<feature type="domain" description="Ribonucleotide reductase large subunit N-terminal" evidence="15">
    <location>
        <begin position="43"/>
        <end position="127"/>
    </location>
</feature>
<comment type="cofactor">
    <cofactor evidence="1 13">
        <name>adenosylcob(III)alamin</name>
        <dbReference type="ChEBI" id="CHEBI:18408"/>
    </cofactor>
</comment>
<dbReference type="SUPFAM" id="SSF48168">
    <property type="entry name" value="R1 subunit of ribonucleotide reductase, N-terminal domain"/>
    <property type="match status" value="1"/>
</dbReference>
<feature type="compositionally biased region" description="Basic and acidic residues" evidence="14">
    <location>
        <begin position="597"/>
        <end position="619"/>
    </location>
</feature>
<evidence type="ECO:0000256" key="9">
    <source>
        <dbReference type="ARBA" id="ARBA00023157"/>
    </source>
</evidence>
<comment type="function">
    <text evidence="11 13">Catalyzes the reduction of ribonucleotides to deoxyribonucleotides. May function to provide a pool of deoxyribonucleotide precursors for DNA repair during oxygen limitation and/or for immediate growth after restoration of oxygen.</text>
</comment>
<dbReference type="InterPro" id="IPR008926">
    <property type="entry name" value="RNR_R1-su_N"/>
</dbReference>
<dbReference type="Pfam" id="PF00317">
    <property type="entry name" value="Ribonuc_red_lgN"/>
    <property type="match status" value="1"/>
</dbReference>
<evidence type="ECO:0000313" key="19">
    <source>
        <dbReference type="Proteomes" id="UP000319619"/>
    </source>
</evidence>
<evidence type="ECO:0000256" key="4">
    <source>
        <dbReference type="ARBA" id="ARBA00022634"/>
    </source>
</evidence>
<dbReference type="Proteomes" id="UP000319619">
    <property type="component" value="Unassembled WGS sequence"/>
</dbReference>
<dbReference type="InterPro" id="IPR013344">
    <property type="entry name" value="RNR_NrdJ/NrdZ"/>
</dbReference>
<keyword evidence="10 13" id="KW-0170">Cobalt</keyword>
<dbReference type="PANTHER" id="PTHR43371">
    <property type="entry name" value="VITAMIN B12-DEPENDENT RIBONUCLEOTIDE REDUCTASE"/>
    <property type="match status" value="1"/>
</dbReference>
<dbReference type="InterPro" id="IPR013509">
    <property type="entry name" value="RNR_lsu_N"/>
</dbReference>
<dbReference type="UniPathway" id="UPA00326"/>
<evidence type="ECO:0000256" key="11">
    <source>
        <dbReference type="ARBA" id="ARBA00025437"/>
    </source>
</evidence>
<dbReference type="NCBIfam" id="NF006417">
    <property type="entry name" value="PRK08665.1"/>
    <property type="match status" value="1"/>
</dbReference>
<evidence type="ECO:0000256" key="14">
    <source>
        <dbReference type="SAM" id="MobiDB-lite"/>
    </source>
</evidence>
<keyword evidence="7 13" id="KW-0560">Oxidoreductase</keyword>
<dbReference type="GO" id="GO:0005524">
    <property type="term" value="F:ATP binding"/>
    <property type="evidence" value="ECO:0007669"/>
    <property type="project" value="UniProtKB-KW"/>
</dbReference>
<dbReference type="CDD" id="cd02888">
    <property type="entry name" value="RNR_II_dimer"/>
    <property type="match status" value="1"/>
</dbReference>
<name>A0A532UXN7_UNCL8</name>
<evidence type="ECO:0000256" key="2">
    <source>
        <dbReference type="ARBA" id="ARBA00007405"/>
    </source>
</evidence>
<evidence type="ECO:0000313" key="18">
    <source>
        <dbReference type="EMBL" id="TKJ39703.1"/>
    </source>
</evidence>
<keyword evidence="6" id="KW-0067">ATP-binding</keyword>
<evidence type="ECO:0000259" key="17">
    <source>
        <dbReference type="Pfam" id="PF12637"/>
    </source>
</evidence>
<feature type="domain" description="Ribonucleotide reductase large subunit C-terminal" evidence="16">
    <location>
        <begin position="130"/>
        <end position="443"/>
    </location>
</feature>
<comment type="similarity">
    <text evidence="2 13">Belongs to the ribonucleoside diphosphate reductase class-2 family.</text>
</comment>
<evidence type="ECO:0000259" key="15">
    <source>
        <dbReference type="Pfam" id="PF00317"/>
    </source>
</evidence>
<evidence type="ECO:0000256" key="8">
    <source>
        <dbReference type="ARBA" id="ARBA00023116"/>
    </source>
</evidence>
<keyword evidence="9" id="KW-1015">Disulfide bond</keyword>
<feature type="region of interest" description="Disordered" evidence="14">
    <location>
        <begin position="597"/>
        <end position="628"/>
    </location>
</feature>
<dbReference type="NCBIfam" id="TIGR02504">
    <property type="entry name" value="NrdJ_Z"/>
    <property type="match status" value="1"/>
</dbReference>
<evidence type="ECO:0000256" key="5">
    <source>
        <dbReference type="ARBA" id="ARBA00022741"/>
    </source>
</evidence>
<dbReference type="EMBL" id="NJBN01000007">
    <property type="protein sequence ID" value="TKJ39703.1"/>
    <property type="molecule type" value="Genomic_DNA"/>
</dbReference>
<dbReference type="GO" id="GO:0071897">
    <property type="term" value="P:DNA biosynthetic process"/>
    <property type="evidence" value="ECO:0007669"/>
    <property type="project" value="UniProtKB-KW"/>
</dbReference>
<dbReference type="SUPFAM" id="SSF51998">
    <property type="entry name" value="PFL-like glycyl radical enzymes"/>
    <property type="match status" value="1"/>
</dbReference>
<dbReference type="EC" id="1.17.4.1" evidence="13"/>
<comment type="catalytic activity">
    <reaction evidence="12 13">
        <text>a 2'-deoxyribonucleoside 5'-diphosphate + [thioredoxin]-disulfide + H2O = a ribonucleoside 5'-diphosphate + [thioredoxin]-dithiol</text>
        <dbReference type="Rhea" id="RHEA:23252"/>
        <dbReference type="Rhea" id="RHEA-COMP:10698"/>
        <dbReference type="Rhea" id="RHEA-COMP:10700"/>
        <dbReference type="ChEBI" id="CHEBI:15377"/>
        <dbReference type="ChEBI" id="CHEBI:29950"/>
        <dbReference type="ChEBI" id="CHEBI:50058"/>
        <dbReference type="ChEBI" id="CHEBI:57930"/>
        <dbReference type="ChEBI" id="CHEBI:73316"/>
        <dbReference type="EC" id="1.17.4.1"/>
    </reaction>
</comment>
<proteinExistence type="inferred from homology"/>
<comment type="caution">
    <text evidence="18">The sequence shown here is derived from an EMBL/GenBank/DDBJ whole genome shotgun (WGS) entry which is preliminary data.</text>
</comment>
<evidence type="ECO:0000256" key="6">
    <source>
        <dbReference type="ARBA" id="ARBA00022840"/>
    </source>
</evidence>
<organism evidence="18 19">
    <name type="scientific">candidate division LCP-89 bacterium B3_LCP</name>
    <dbReference type="NCBI Taxonomy" id="2012998"/>
    <lineage>
        <taxon>Bacteria</taxon>
        <taxon>Pseudomonadati</taxon>
        <taxon>Bacteria division LCP-89</taxon>
    </lineage>
</organism>
<evidence type="ECO:0000256" key="3">
    <source>
        <dbReference type="ARBA" id="ARBA00022628"/>
    </source>
</evidence>
<dbReference type="AlphaFoldDB" id="A0A532UXN7"/>
<keyword evidence="3 13" id="KW-0846">Cobalamin</keyword>
<protein>
    <recommendedName>
        <fullName evidence="13">Vitamin B12-dependent ribonucleotide reductase</fullName>
        <ecNumber evidence="13">1.17.4.1</ecNumber>
    </recommendedName>
</protein>
<keyword evidence="4 13" id="KW-0237">DNA synthesis</keyword>
<dbReference type="InterPro" id="IPR000788">
    <property type="entry name" value="RNR_lg_C"/>
</dbReference>
<dbReference type="GO" id="GO:0009263">
    <property type="term" value="P:deoxyribonucleotide biosynthetic process"/>
    <property type="evidence" value="ECO:0007669"/>
    <property type="project" value="UniProtKB-KW"/>
</dbReference>
<evidence type="ECO:0000256" key="13">
    <source>
        <dbReference type="RuleBase" id="RU364064"/>
    </source>
</evidence>
<dbReference type="InterPro" id="IPR050862">
    <property type="entry name" value="RdRp_reductase_class-2"/>
</dbReference>
<dbReference type="Pfam" id="PF12637">
    <property type="entry name" value="TSCPD"/>
    <property type="match status" value="1"/>
</dbReference>
<reference evidence="18 19" key="1">
    <citation type="submission" date="2017-06" db="EMBL/GenBank/DDBJ databases">
        <title>Novel microbial phyla capable of carbon fixation and sulfur reduction in deep-sea sediments.</title>
        <authorList>
            <person name="Huang J."/>
            <person name="Baker B."/>
            <person name="Wang Y."/>
        </authorList>
    </citation>
    <scope>NUCLEOTIDE SEQUENCE [LARGE SCALE GENOMIC DNA]</scope>
    <source>
        <strain evidence="18">B3_LCP</strain>
    </source>
</reference>
<accession>A0A532UXN7</accession>
<gene>
    <name evidence="18" type="ORF">CEE37_10515</name>
</gene>
<evidence type="ECO:0000256" key="1">
    <source>
        <dbReference type="ARBA" id="ARBA00001922"/>
    </source>
</evidence>
<dbReference type="Pfam" id="PF02867">
    <property type="entry name" value="Ribonuc_red_lgC"/>
    <property type="match status" value="1"/>
</dbReference>